<gene>
    <name evidence="1" type="ORF">FKW44_023768</name>
</gene>
<sequence>MSFSDLSARRGILVGHGGFVSQNQTVSLRTFADRLSPIPIGLSIPGGIC</sequence>
<accession>A0A7T8GQ71</accession>
<dbReference type="Proteomes" id="UP000595437">
    <property type="component" value="Chromosome 18"/>
</dbReference>
<reference evidence="2" key="1">
    <citation type="submission" date="2021-01" db="EMBL/GenBank/DDBJ databases">
        <title>Caligus Genome Assembly.</title>
        <authorList>
            <person name="Gallardo-Escarate C."/>
        </authorList>
    </citation>
    <scope>NUCLEOTIDE SEQUENCE [LARGE SCALE GENOMIC DNA]</scope>
</reference>
<keyword evidence="2" id="KW-1185">Reference proteome</keyword>
<evidence type="ECO:0000313" key="2">
    <source>
        <dbReference type="Proteomes" id="UP000595437"/>
    </source>
</evidence>
<dbReference type="EMBL" id="CP045907">
    <property type="protein sequence ID" value="QQP35520.1"/>
    <property type="molecule type" value="Genomic_DNA"/>
</dbReference>
<proteinExistence type="predicted"/>
<protein>
    <submittedName>
        <fullName evidence="1">Uncharacterized protein</fullName>
    </submittedName>
</protein>
<dbReference type="AlphaFoldDB" id="A0A7T8GQ71"/>
<organism evidence="1 2">
    <name type="scientific">Caligus rogercresseyi</name>
    <name type="common">Sea louse</name>
    <dbReference type="NCBI Taxonomy" id="217165"/>
    <lineage>
        <taxon>Eukaryota</taxon>
        <taxon>Metazoa</taxon>
        <taxon>Ecdysozoa</taxon>
        <taxon>Arthropoda</taxon>
        <taxon>Crustacea</taxon>
        <taxon>Multicrustacea</taxon>
        <taxon>Hexanauplia</taxon>
        <taxon>Copepoda</taxon>
        <taxon>Siphonostomatoida</taxon>
        <taxon>Caligidae</taxon>
        <taxon>Caligus</taxon>
    </lineage>
</organism>
<name>A0A7T8GQ71_CALRO</name>
<evidence type="ECO:0000313" key="1">
    <source>
        <dbReference type="EMBL" id="QQP35520.1"/>
    </source>
</evidence>